<accession>A0A386HP68</accession>
<dbReference type="EMBL" id="CP032489">
    <property type="protein sequence ID" value="AYD47625.1"/>
    <property type="molecule type" value="Genomic_DNA"/>
</dbReference>
<dbReference type="Proteomes" id="UP000266118">
    <property type="component" value="Chromosome"/>
</dbReference>
<dbReference type="PRINTS" id="PR00171">
    <property type="entry name" value="SUGRTRNSPORT"/>
</dbReference>
<evidence type="ECO:0000256" key="3">
    <source>
        <dbReference type="ARBA" id="ARBA00022448"/>
    </source>
</evidence>
<dbReference type="GO" id="GO:0016020">
    <property type="term" value="C:membrane"/>
    <property type="evidence" value="ECO:0007669"/>
    <property type="project" value="UniProtKB-SubCell"/>
</dbReference>
<evidence type="ECO:0000256" key="8">
    <source>
        <dbReference type="SAM" id="Phobius"/>
    </source>
</evidence>
<feature type="transmembrane region" description="Helical" evidence="8">
    <location>
        <begin position="62"/>
        <end position="83"/>
    </location>
</feature>
<dbReference type="KEGG" id="ark:D6B99_08405"/>
<feature type="transmembrane region" description="Helical" evidence="8">
    <location>
        <begin position="24"/>
        <end position="50"/>
    </location>
</feature>
<evidence type="ECO:0000256" key="7">
    <source>
        <dbReference type="RuleBase" id="RU003346"/>
    </source>
</evidence>
<dbReference type="InterPro" id="IPR005829">
    <property type="entry name" value="Sugar_transporter_CS"/>
</dbReference>
<feature type="transmembrane region" description="Helical" evidence="8">
    <location>
        <begin position="302"/>
        <end position="323"/>
    </location>
</feature>
<protein>
    <submittedName>
        <fullName evidence="10">MFS transporter</fullName>
    </submittedName>
</protein>
<dbReference type="SUPFAM" id="SSF103473">
    <property type="entry name" value="MFS general substrate transporter"/>
    <property type="match status" value="1"/>
</dbReference>
<gene>
    <name evidence="10" type="ORF">D6B99_08405</name>
</gene>
<dbReference type="InterPro" id="IPR020846">
    <property type="entry name" value="MFS_dom"/>
</dbReference>
<feature type="transmembrane region" description="Helical" evidence="8">
    <location>
        <begin position="256"/>
        <end position="277"/>
    </location>
</feature>
<dbReference type="InterPro" id="IPR005828">
    <property type="entry name" value="MFS_sugar_transport-like"/>
</dbReference>
<dbReference type="PANTHER" id="PTHR48022:SF2">
    <property type="entry name" value="PLASTIDIC GLUCOSE TRANSPORTER 4"/>
    <property type="match status" value="1"/>
</dbReference>
<feature type="transmembrane region" description="Helical" evidence="8">
    <location>
        <begin position="122"/>
        <end position="141"/>
    </location>
</feature>
<keyword evidence="5 8" id="KW-1133">Transmembrane helix</keyword>
<feature type="transmembrane region" description="Helical" evidence="8">
    <location>
        <begin position="185"/>
        <end position="204"/>
    </location>
</feature>
<comment type="subcellular location">
    <subcellularLocation>
        <location evidence="1">Membrane</location>
        <topology evidence="1">Multi-pass membrane protein</topology>
    </subcellularLocation>
</comment>
<evidence type="ECO:0000256" key="6">
    <source>
        <dbReference type="ARBA" id="ARBA00023136"/>
    </source>
</evidence>
<evidence type="ECO:0000256" key="5">
    <source>
        <dbReference type="ARBA" id="ARBA00022989"/>
    </source>
</evidence>
<dbReference type="GO" id="GO:0005351">
    <property type="term" value="F:carbohydrate:proton symporter activity"/>
    <property type="evidence" value="ECO:0007669"/>
    <property type="project" value="TreeGrafter"/>
</dbReference>
<dbReference type="InterPro" id="IPR050360">
    <property type="entry name" value="MFS_Sugar_Transporters"/>
</dbReference>
<dbReference type="AlphaFoldDB" id="A0A386HP68"/>
<evidence type="ECO:0000313" key="11">
    <source>
        <dbReference type="Proteomes" id="UP000266118"/>
    </source>
</evidence>
<dbReference type="PANTHER" id="PTHR48022">
    <property type="entry name" value="PLASTIDIC GLUCOSE TRANSPORTER 4"/>
    <property type="match status" value="1"/>
</dbReference>
<feature type="transmembrane region" description="Helical" evidence="8">
    <location>
        <begin position="153"/>
        <end position="173"/>
    </location>
</feature>
<feature type="domain" description="Major facilitator superfamily (MFS) profile" evidence="9">
    <location>
        <begin position="28"/>
        <end position="448"/>
    </location>
</feature>
<evidence type="ECO:0000256" key="1">
    <source>
        <dbReference type="ARBA" id="ARBA00004141"/>
    </source>
</evidence>
<keyword evidence="3 7" id="KW-0813">Transport</keyword>
<dbReference type="PROSITE" id="PS00216">
    <property type="entry name" value="SUGAR_TRANSPORT_1"/>
    <property type="match status" value="1"/>
</dbReference>
<feature type="transmembrane region" description="Helical" evidence="8">
    <location>
        <begin position="95"/>
        <end position="116"/>
    </location>
</feature>
<dbReference type="InterPro" id="IPR036259">
    <property type="entry name" value="MFS_trans_sf"/>
</dbReference>
<dbReference type="PROSITE" id="PS50850">
    <property type="entry name" value="MFS"/>
    <property type="match status" value="1"/>
</dbReference>
<proteinExistence type="inferred from homology"/>
<dbReference type="OrthoDB" id="9783823at2"/>
<evidence type="ECO:0000259" key="9">
    <source>
        <dbReference type="PROSITE" id="PS50850"/>
    </source>
</evidence>
<sequence length="466" mass="51484">MQMNSFDTKPGQNLGTHYNYNKGYVLLISLIAAMGGLMFGFDLGIITGVIPFIQKQFHLESFMLGWVVAIFEVGCMAGTFLTAWLTDKYGRKKTLIFTAFILILTTIAVALSQNAFDLAGWRFAQGIGVGAASVLSPMYIAEIAPASIRGKLVTTNQLTIILGILLATIVSYYFGDPNNVESWRWMFGAAAIPATIFFVALFVIPESPRWLVKAHFNDKAEKVLKKIGDDDFAQKELTEIVESLKSNTKQGSYKQLFGKVLLPTLLIGFGLATLQQFSGANSVTAYMQMIFEKANINIKDGLLNAVFVGLVFFLFTILAIALIDRMGRKKLMLVGTSGMALMLFLLAWSFDSANVNGTIVFIFVMAYIGIYAFTLAPVTWVLLSEIFPNHIRSKALSLASCVLWLATFLVVFISPYLLKLSPVVNFSIFGVCNIIGFFFVWRWVPETKGKTLEELETMLTGTGAML</sequence>
<reference evidence="10 11" key="1">
    <citation type="submission" date="2018-09" db="EMBL/GenBank/DDBJ databases">
        <title>Arachidicoccus sp. nov., a bacterium isolated from soil.</title>
        <authorList>
            <person name="Weon H.-Y."/>
            <person name="Kwon S.-W."/>
            <person name="Lee S.A."/>
        </authorList>
    </citation>
    <scope>NUCLEOTIDE SEQUENCE [LARGE SCALE GENOMIC DNA]</scope>
    <source>
        <strain evidence="10 11">KIS59-12</strain>
    </source>
</reference>
<name>A0A386HP68_9BACT</name>
<feature type="transmembrane region" description="Helical" evidence="8">
    <location>
        <begin position="330"/>
        <end position="348"/>
    </location>
</feature>
<dbReference type="Gene3D" id="1.20.1250.20">
    <property type="entry name" value="MFS general substrate transporter like domains"/>
    <property type="match status" value="1"/>
</dbReference>
<feature type="transmembrane region" description="Helical" evidence="8">
    <location>
        <begin position="360"/>
        <end position="383"/>
    </location>
</feature>
<evidence type="ECO:0000313" key="10">
    <source>
        <dbReference type="EMBL" id="AYD47625.1"/>
    </source>
</evidence>
<keyword evidence="6 8" id="KW-0472">Membrane</keyword>
<evidence type="ECO:0000256" key="4">
    <source>
        <dbReference type="ARBA" id="ARBA00022692"/>
    </source>
</evidence>
<organism evidence="10 11">
    <name type="scientific">Arachidicoccus soli</name>
    <dbReference type="NCBI Taxonomy" id="2341117"/>
    <lineage>
        <taxon>Bacteria</taxon>
        <taxon>Pseudomonadati</taxon>
        <taxon>Bacteroidota</taxon>
        <taxon>Chitinophagia</taxon>
        <taxon>Chitinophagales</taxon>
        <taxon>Chitinophagaceae</taxon>
        <taxon>Arachidicoccus</taxon>
    </lineage>
</organism>
<feature type="transmembrane region" description="Helical" evidence="8">
    <location>
        <begin position="423"/>
        <end position="444"/>
    </location>
</feature>
<dbReference type="FunFam" id="1.20.1250.20:FF:000134">
    <property type="entry name" value="MFS sugar transporter protein"/>
    <property type="match status" value="1"/>
</dbReference>
<keyword evidence="11" id="KW-1185">Reference proteome</keyword>
<comment type="similarity">
    <text evidence="2 7">Belongs to the major facilitator superfamily. Sugar transporter (TC 2.A.1.1) family.</text>
</comment>
<dbReference type="NCBIfam" id="TIGR00879">
    <property type="entry name" value="SP"/>
    <property type="match status" value="1"/>
</dbReference>
<feature type="transmembrane region" description="Helical" evidence="8">
    <location>
        <begin position="395"/>
        <end position="417"/>
    </location>
</feature>
<dbReference type="Pfam" id="PF00083">
    <property type="entry name" value="Sugar_tr"/>
    <property type="match status" value="1"/>
</dbReference>
<dbReference type="InterPro" id="IPR003663">
    <property type="entry name" value="Sugar/inositol_transpt"/>
</dbReference>
<evidence type="ECO:0000256" key="2">
    <source>
        <dbReference type="ARBA" id="ARBA00010992"/>
    </source>
</evidence>
<keyword evidence="4 8" id="KW-0812">Transmembrane</keyword>